<proteinExistence type="predicted"/>
<dbReference type="PIRSF" id="PIRSF000709">
    <property type="entry name" value="6PFK_2-Ptase"/>
    <property type="match status" value="1"/>
</dbReference>
<dbReference type="InterPro" id="IPR050275">
    <property type="entry name" value="PGM_Phosphatase"/>
</dbReference>
<dbReference type="GO" id="GO:0016791">
    <property type="term" value="F:phosphatase activity"/>
    <property type="evidence" value="ECO:0007669"/>
    <property type="project" value="TreeGrafter"/>
</dbReference>
<dbReference type="EMBL" id="CAIZ01000021">
    <property type="protein sequence ID" value="CCH68779.1"/>
    <property type="molecule type" value="Genomic_DNA"/>
</dbReference>
<reference evidence="2 3" key="1">
    <citation type="journal article" date="2013" name="ISME J.">
        <title>A metabolic model for members of the genus Tetrasphaera involved in enhanced biological phosphorus removal.</title>
        <authorList>
            <person name="Kristiansen R."/>
            <person name="Nguyen H.T.T."/>
            <person name="Saunders A.M."/>
            <person name="Nielsen J.L."/>
            <person name="Wimmer R."/>
            <person name="Le V.Q."/>
            <person name="McIlroy S.J."/>
            <person name="Petrovski S."/>
            <person name="Seviour R.J."/>
            <person name="Calteau A."/>
            <person name="Nielsen K.L."/>
            <person name="Nielsen P.H."/>
        </authorList>
    </citation>
    <scope>NUCLEOTIDE SEQUENCE [LARGE SCALE GENOMIC DNA]</scope>
    <source>
        <strain evidence="2 3">Lp2</strain>
    </source>
</reference>
<dbReference type="OrthoDB" id="9793115at2"/>
<keyword evidence="3" id="KW-1185">Reference proteome</keyword>
<dbReference type="InterPro" id="IPR013078">
    <property type="entry name" value="His_Pase_superF_clade-1"/>
</dbReference>
<evidence type="ECO:0000313" key="2">
    <source>
        <dbReference type="EMBL" id="CCH68779.1"/>
    </source>
</evidence>
<dbReference type="AlphaFoldDB" id="N0E1L5"/>
<dbReference type="SMART" id="SM00855">
    <property type="entry name" value="PGAM"/>
    <property type="match status" value="1"/>
</dbReference>
<dbReference type="STRING" id="1193181.BN10_1170025"/>
<dbReference type="SUPFAM" id="SSF53254">
    <property type="entry name" value="Phosphoglycerate mutase-like"/>
    <property type="match status" value="1"/>
</dbReference>
<sequence length="206" mass="22774">MLHCPATLFIARHGDAEYDGDRRVMSDEGGRLSETGQVQVTECAHEIADQKLAMVYSSPMQRALESGRLAAEVLDIGHRTLDGLVEIRVGERAGQPWSDPLTREVYAAWHAGDLDARIPGAESGREVIDRFRDALETIADQHRGEQVLVFTHGAIMSLVVPHLSYNVRDDLAYLQFIPNAVPARVEGGDEGWRVLTWPGSASKEFL</sequence>
<dbReference type="HOGENOM" id="CLU_033323_9_5_11"/>
<feature type="binding site" evidence="1">
    <location>
        <position position="62"/>
    </location>
    <ligand>
        <name>substrate</name>
    </ligand>
</feature>
<dbReference type="Pfam" id="PF00300">
    <property type="entry name" value="His_Phos_1"/>
    <property type="match status" value="1"/>
</dbReference>
<dbReference type="RefSeq" id="WP_010851678.1">
    <property type="nucleotide sequence ID" value="NZ_HF570956.1"/>
</dbReference>
<gene>
    <name evidence="2" type="ORF">BN10_1170025</name>
</gene>
<dbReference type="eggNOG" id="COG0406">
    <property type="taxonomic scope" value="Bacteria"/>
</dbReference>
<protein>
    <submittedName>
        <fullName evidence="2">Putative isomerase</fullName>
    </submittedName>
</protein>
<evidence type="ECO:0000256" key="1">
    <source>
        <dbReference type="PIRSR" id="PIRSR613078-2"/>
    </source>
</evidence>
<dbReference type="PANTHER" id="PTHR48100:SF1">
    <property type="entry name" value="HISTIDINE PHOSPHATASE FAMILY PROTEIN-RELATED"/>
    <property type="match status" value="1"/>
</dbReference>
<dbReference type="GO" id="GO:0016853">
    <property type="term" value="F:isomerase activity"/>
    <property type="evidence" value="ECO:0007669"/>
    <property type="project" value="UniProtKB-KW"/>
</dbReference>
<evidence type="ECO:0000313" key="3">
    <source>
        <dbReference type="Proteomes" id="UP000013167"/>
    </source>
</evidence>
<comment type="caution">
    <text evidence="2">The sequence shown here is derived from an EMBL/GenBank/DDBJ whole genome shotgun (WGS) entry which is preliminary data.</text>
</comment>
<dbReference type="PANTHER" id="PTHR48100">
    <property type="entry name" value="BROAD-SPECIFICITY PHOSPHATASE YOR283W-RELATED"/>
    <property type="match status" value="1"/>
</dbReference>
<organism evidence="2 3">
    <name type="scientific">Phycicoccus elongatus Lp2</name>
    <dbReference type="NCBI Taxonomy" id="1193181"/>
    <lineage>
        <taxon>Bacteria</taxon>
        <taxon>Bacillati</taxon>
        <taxon>Actinomycetota</taxon>
        <taxon>Actinomycetes</taxon>
        <taxon>Micrococcales</taxon>
        <taxon>Intrasporangiaceae</taxon>
        <taxon>Phycicoccus</taxon>
    </lineage>
</organism>
<dbReference type="Gene3D" id="3.40.50.1240">
    <property type="entry name" value="Phosphoglycerate mutase-like"/>
    <property type="match status" value="1"/>
</dbReference>
<dbReference type="InterPro" id="IPR029033">
    <property type="entry name" value="His_PPase_superfam"/>
</dbReference>
<dbReference type="GO" id="GO:0005737">
    <property type="term" value="C:cytoplasm"/>
    <property type="evidence" value="ECO:0007669"/>
    <property type="project" value="TreeGrafter"/>
</dbReference>
<dbReference type="Proteomes" id="UP000013167">
    <property type="component" value="Unassembled WGS sequence"/>
</dbReference>
<name>N0E1L5_9MICO</name>
<dbReference type="CDD" id="cd07067">
    <property type="entry name" value="HP_PGM_like"/>
    <property type="match status" value="1"/>
</dbReference>
<keyword evidence="2" id="KW-0413">Isomerase</keyword>
<accession>N0E1L5</accession>